<name>A0AAE4VJD6_9RICK</name>
<evidence type="ECO:0000256" key="8">
    <source>
        <dbReference type="SAM" id="Phobius"/>
    </source>
</evidence>
<feature type="transmembrane region" description="Helical" evidence="8">
    <location>
        <begin position="454"/>
        <end position="483"/>
    </location>
</feature>
<dbReference type="GO" id="GO:0005886">
    <property type="term" value="C:plasma membrane"/>
    <property type="evidence" value="ECO:0007669"/>
    <property type="project" value="UniProtKB-SubCell"/>
</dbReference>
<keyword evidence="3 8" id="KW-0812">Transmembrane</keyword>
<keyword evidence="6 8" id="KW-0472">Membrane</keyword>
<accession>A0AAE4VJD6</accession>
<evidence type="ECO:0000256" key="2">
    <source>
        <dbReference type="ARBA" id="ARBA00007802"/>
    </source>
</evidence>
<evidence type="ECO:0000256" key="7">
    <source>
        <dbReference type="SAM" id="Coils"/>
    </source>
</evidence>
<sequence length="875" mass="101145">MKNKKEYYLPFQKKELVIFNFIIRLYLIILILHIIKFQNIAFAQKCYEADDLGSGYSINLNANLENGDLITVDEYSSPFERYNPHRSFVAKWIDTEFFVMGYPVPLKITITNNSSFKSWYPFGKIDGIDNECINSSKDSNSIIIKGSEENFSCKLTKGVGVYLLVSIFGSNPNVKSQIKFPSPLKFQNFHMGSGDYIKSSGKEIKFEILNVPVAEDGKILENTTQPLRSGRLYAKILDTDYSDNFGGYTLRIDSGAYKIGFISKLVNSYKNVLDETSAKIRSKVRQNVQKYVNPLIYIAFLTYSVLFLMGLIQSNHKELVIRLFKMSIVVTLLSETSYVNTIERYFLNIFIGQPSYNNGTYHRSPGFGDYVANKVLNYIYIKDTENIENIELNSSDDSQDTILKQTIVFDEILQKVFSPSINSKIWALIFTVKFYFIPLLYIYIFIFLVMLTKLILLIMMVYTRITLAVIVLPIFLLMILFNITKDIFQNWLKNIFSSSMTLILIAVYMVFMIDIMSDQFFSLFKYKVCEQNWWIFKYYTINSDSLVFNNVLSIENYLIALIFVCMFSEIQDKIPKIADNFTGVFQGGVEDTFGSALDTANRFIWGNGRNGGILSPLNSVIDKVARKRNDMIGKMASNSKGMQLFINGSHFVSDKIGKFFSSENPLIKTFDDINSGTKVDYFGLQESTHNTMETQNKLDKEIDELKKIIEDEKNAPLKNLYSQETKERQKDIIGDIDNNIKYIEKIKGQDDQLNNQEMKNLVEIRSNDIKEYKELYNKENITQNESNKMISLERKISENNEKINILQSTQEERNKMENNLKNITRINNEIDKGDDENILQNTNDINNQIESYSKSVKKRNNKYFKDNIGSNFDLE</sequence>
<evidence type="ECO:0000256" key="6">
    <source>
        <dbReference type="ARBA" id="ARBA00023136"/>
    </source>
</evidence>
<dbReference type="Pfam" id="PF04610">
    <property type="entry name" value="TrbL"/>
    <property type="match status" value="1"/>
</dbReference>
<evidence type="ECO:0000313" key="9">
    <source>
        <dbReference type="EMBL" id="MDZ5760866.1"/>
    </source>
</evidence>
<feature type="transmembrane region" description="Helical" evidence="8">
    <location>
        <begin position="291"/>
        <end position="312"/>
    </location>
</feature>
<keyword evidence="4" id="KW-0732">Signal</keyword>
<dbReference type="InterPro" id="IPR007688">
    <property type="entry name" value="Conjugal_tfr_TrbL/VirB6"/>
</dbReference>
<dbReference type="Proteomes" id="UP001289135">
    <property type="component" value="Unassembled WGS sequence"/>
</dbReference>
<dbReference type="RefSeq" id="WP_322498306.1">
    <property type="nucleotide sequence ID" value="NZ_JARGYU010000001.1"/>
</dbReference>
<feature type="transmembrane region" description="Helical" evidence="8">
    <location>
        <begin position="16"/>
        <end position="35"/>
    </location>
</feature>
<evidence type="ECO:0000256" key="1">
    <source>
        <dbReference type="ARBA" id="ARBA00004651"/>
    </source>
</evidence>
<evidence type="ECO:0000256" key="4">
    <source>
        <dbReference type="ARBA" id="ARBA00022729"/>
    </source>
</evidence>
<comment type="subcellular location">
    <subcellularLocation>
        <location evidence="1">Cell membrane</location>
        <topology evidence="1">Multi-pass membrane protein</topology>
    </subcellularLocation>
</comment>
<comment type="caution">
    <text evidence="9">The sequence shown here is derived from an EMBL/GenBank/DDBJ whole genome shotgun (WGS) entry which is preliminary data.</text>
</comment>
<comment type="similarity">
    <text evidence="2">Belongs to the TrbL/VirB6 family.</text>
</comment>
<feature type="transmembrane region" description="Helical" evidence="8">
    <location>
        <begin position="546"/>
        <end position="567"/>
    </location>
</feature>
<evidence type="ECO:0000313" key="10">
    <source>
        <dbReference type="Proteomes" id="UP001289135"/>
    </source>
</evidence>
<dbReference type="GO" id="GO:0030255">
    <property type="term" value="P:protein secretion by the type IV secretion system"/>
    <property type="evidence" value="ECO:0007669"/>
    <property type="project" value="InterPro"/>
</dbReference>
<dbReference type="AlphaFoldDB" id="A0AAE4VJD6"/>
<gene>
    <name evidence="9" type="ORF">Lyticum_00017</name>
</gene>
<evidence type="ECO:0000256" key="3">
    <source>
        <dbReference type="ARBA" id="ARBA00022692"/>
    </source>
</evidence>
<feature type="transmembrane region" description="Helical" evidence="8">
    <location>
        <begin position="495"/>
        <end position="516"/>
    </location>
</feature>
<organism evidence="9 10">
    <name type="scientific">Lyticum sinuosum</name>
    <dbReference type="NCBI Taxonomy" id="1332059"/>
    <lineage>
        <taxon>Bacteria</taxon>
        <taxon>Pseudomonadati</taxon>
        <taxon>Pseudomonadota</taxon>
        <taxon>Alphaproteobacteria</taxon>
        <taxon>Rickettsiales</taxon>
        <taxon>Lyticum</taxon>
    </lineage>
</organism>
<keyword evidence="5 8" id="KW-1133">Transmembrane helix</keyword>
<keyword evidence="7" id="KW-0175">Coiled coil</keyword>
<evidence type="ECO:0000256" key="5">
    <source>
        <dbReference type="ARBA" id="ARBA00022989"/>
    </source>
</evidence>
<feature type="transmembrane region" description="Helical" evidence="8">
    <location>
        <begin position="425"/>
        <end position="448"/>
    </location>
</feature>
<proteinExistence type="inferred from homology"/>
<feature type="coiled-coil region" evidence="7">
    <location>
        <begin position="789"/>
        <end position="826"/>
    </location>
</feature>
<dbReference type="EMBL" id="JARGYU010000001">
    <property type="protein sequence ID" value="MDZ5760866.1"/>
    <property type="molecule type" value="Genomic_DNA"/>
</dbReference>
<reference evidence="9" key="1">
    <citation type="submission" date="2023-02" db="EMBL/GenBank/DDBJ databases">
        <title>Host association and intracellularity evolved multiple times independently in the Rickettsiales.</title>
        <authorList>
            <person name="Castelli M."/>
            <person name="Nardi T."/>
            <person name="Gammuto L."/>
            <person name="Bellinzona G."/>
            <person name="Sabaneyeva E."/>
            <person name="Potekhin A."/>
            <person name="Serra V."/>
            <person name="Petroni G."/>
            <person name="Sassera D."/>
        </authorList>
    </citation>
    <scope>NUCLEOTIDE SEQUENCE</scope>
    <source>
        <strain evidence="9">USBL-36I1</strain>
    </source>
</reference>
<protein>
    <submittedName>
        <fullName evidence="9">Type IV secretion system protein VirB6</fullName>
    </submittedName>
</protein>
<keyword evidence="10" id="KW-1185">Reference proteome</keyword>